<accession>A0AAW0AEW7</accession>
<keyword evidence="1" id="KW-0677">Repeat</keyword>
<comment type="caution">
    <text evidence="3">The sequence shown here is derived from an EMBL/GenBank/DDBJ whole genome shotgun (WGS) entry which is preliminary data.</text>
</comment>
<keyword evidence="4" id="KW-1185">Reference proteome</keyword>
<evidence type="ECO:0000259" key="2">
    <source>
        <dbReference type="Pfam" id="PF24883"/>
    </source>
</evidence>
<dbReference type="PANTHER" id="PTHR10039:SF14">
    <property type="entry name" value="NACHT DOMAIN-CONTAINING PROTEIN"/>
    <property type="match status" value="1"/>
</dbReference>
<dbReference type="Pfam" id="PF24883">
    <property type="entry name" value="NPHP3_N"/>
    <property type="match status" value="1"/>
</dbReference>
<protein>
    <recommendedName>
        <fullName evidence="2">Nephrocystin 3-like N-terminal domain-containing protein</fullName>
    </recommendedName>
</protein>
<evidence type="ECO:0000313" key="4">
    <source>
        <dbReference type="Proteomes" id="UP001362999"/>
    </source>
</evidence>
<dbReference type="Proteomes" id="UP001362999">
    <property type="component" value="Unassembled WGS sequence"/>
</dbReference>
<gene>
    <name evidence="3" type="ORF">R3P38DRAFT_1656021</name>
</gene>
<dbReference type="EMBL" id="JAWWNJ010000070">
    <property type="protein sequence ID" value="KAK7007527.1"/>
    <property type="molecule type" value="Genomic_DNA"/>
</dbReference>
<evidence type="ECO:0000313" key="3">
    <source>
        <dbReference type="EMBL" id="KAK7007527.1"/>
    </source>
</evidence>
<dbReference type="PANTHER" id="PTHR10039">
    <property type="entry name" value="AMELOGENIN"/>
    <property type="match status" value="1"/>
</dbReference>
<proteinExistence type="predicted"/>
<dbReference type="SUPFAM" id="SSF52540">
    <property type="entry name" value="P-loop containing nucleoside triphosphate hydrolases"/>
    <property type="match status" value="1"/>
</dbReference>
<organism evidence="3 4">
    <name type="scientific">Favolaschia claudopus</name>
    <dbReference type="NCBI Taxonomy" id="2862362"/>
    <lineage>
        <taxon>Eukaryota</taxon>
        <taxon>Fungi</taxon>
        <taxon>Dikarya</taxon>
        <taxon>Basidiomycota</taxon>
        <taxon>Agaricomycotina</taxon>
        <taxon>Agaricomycetes</taxon>
        <taxon>Agaricomycetidae</taxon>
        <taxon>Agaricales</taxon>
        <taxon>Marasmiineae</taxon>
        <taxon>Mycenaceae</taxon>
        <taxon>Favolaschia</taxon>
    </lineage>
</organism>
<dbReference type="InterPro" id="IPR056884">
    <property type="entry name" value="NPHP3-like_N"/>
</dbReference>
<name>A0AAW0AEW7_9AGAR</name>
<feature type="domain" description="Nephrocystin 3-like N-terminal" evidence="2">
    <location>
        <begin position="8"/>
        <end position="162"/>
    </location>
</feature>
<dbReference type="AlphaFoldDB" id="A0AAW0AEW7"/>
<sequence>MEYLSTLEEWSRKEDPSCPRLLWMHGPAGTGKSAIAQSFCTDHKSHLGASFFFKRGHPSRGNAMKVFPTLAYHLAIASPELQIAITSTIREDPGVLSKSLAIQLQKLILAPCQTVNLAFPLTIVIDGLDECEVEASQQSLLRALGDAYNDWKSHLAILIASRPEAHLQDVFEESCSRFTQMLEIQGSKADIQTYLVDQFHRIRETHPSLHSAPIFWPGDNVVEEIVQKSSGHFVYASTVVKFIDDQDWNPRERLAVIQGIERGQREHPSDSPFFTLDQLYTGILAQVPNQPRLLLILPVIAAHFQLSMLQMGQLLELEPIDIQTTLRRLRSLINVIAVKDEKDLHFTVHHASFLDFLNDPARSAQFHFNGTARHSLAIHILRVQSEPSGIGLWPAMNHAWTELELDFITTSSLSPDMIAALRQPNLDLVIGEDGVSQVAQWIKDQNGPGDLTQQWEGYARMGRFQKILENTVYNSKLEEETDDMLEALETVSPTLVQIIQTCALLESVYGILALVRWVLDYSWEQMQSIIAPISSCKDIDVQNLCSQISSPLCIQKLNPDQALQKLATRCIELLCLQLQRQKKGWNPLIFRCSWSNIVRACFPTQELLETVQKLATAENLEIMKNYQNDHHWHTNNIHNLVVWLEAHPDAPSQLVEQVRAFDNTERYQRHEDDWIKWKKHTGLGGS</sequence>
<dbReference type="Gene3D" id="3.40.50.300">
    <property type="entry name" value="P-loop containing nucleotide triphosphate hydrolases"/>
    <property type="match status" value="1"/>
</dbReference>
<evidence type="ECO:0000256" key="1">
    <source>
        <dbReference type="ARBA" id="ARBA00022737"/>
    </source>
</evidence>
<dbReference type="InterPro" id="IPR027417">
    <property type="entry name" value="P-loop_NTPase"/>
</dbReference>
<reference evidence="3 4" key="1">
    <citation type="journal article" date="2024" name="J Genomics">
        <title>Draft genome sequencing and assembly of Favolaschia claudopus CIRM-BRFM 2984 isolated from oak limbs.</title>
        <authorList>
            <person name="Navarro D."/>
            <person name="Drula E."/>
            <person name="Chaduli D."/>
            <person name="Cazenave R."/>
            <person name="Ahrendt S."/>
            <person name="Wang J."/>
            <person name="Lipzen A."/>
            <person name="Daum C."/>
            <person name="Barry K."/>
            <person name="Grigoriev I.V."/>
            <person name="Favel A."/>
            <person name="Rosso M.N."/>
            <person name="Martin F."/>
        </authorList>
    </citation>
    <scope>NUCLEOTIDE SEQUENCE [LARGE SCALE GENOMIC DNA]</scope>
    <source>
        <strain evidence="3 4">CIRM-BRFM 2984</strain>
    </source>
</reference>